<sequence>MSGALDSASSESGSGQCVVCPSPVAIYTCPRCATQTCSLPCSVTHKTRTGCSGVREKAKFVPMNRYTHGTMMDDYVFLEDVSRRVGEWGQDIARSGYGTLQSRRGRGGMGPGKTRKGISRNKRDILKSQLDLRDTEMDLLPSGMERRSLNQSNWDLKYRTAFLTVEYNIHPPLTLDTTPNDAQEPYTILTHRNNFDLPLRDLFQSEMSQRTKRKIVDLPTWVKTLALPHPDIPDAFTLPQFFIRAPLDSLSRQHEKFGFIKLDSERKLSTLLRNKHFVEFPTIDVWEDGAFRGVLFDGIRTFRSQGGQRPAKRQRLDVTKGRAAIAGLLGGYGSEDDDEADTALTRLGEYEGSDDAENVQPTTSEEEADTDTDGLTEDGDDDEGEPGAMVDPATLLAMVREAQRLQGEDREDEEVDYGESD</sequence>
<dbReference type="InterPro" id="IPR007529">
    <property type="entry name" value="Znf_HIT"/>
</dbReference>
<evidence type="ECO:0000313" key="10">
    <source>
        <dbReference type="EMBL" id="KAF8484857.1"/>
    </source>
</evidence>
<dbReference type="SUPFAM" id="SSF144232">
    <property type="entry name" value="HIT/MYND zinc finger-like"/>
    <property type="match status" value="1"/>
</dbReference>
<feature type="region of interest" description="Disordered" evidence="8">
    <location>
        <begin position="402"/>
        <end position="421"/>
    </location>
</feature>
<comment type="function">
    <text evidence="5">Required for box C/D snoRNAs accumulation involved in snoRNA processing, snoRNA transport to the nucleolus and ribosome biogenesis.</text>
</comment>
<dbReference type="GO" id="GO:0048254">
    <property type="term" value="P:snoRNA localization"/>
    <property type="evidence" value="ECO:0007669"/>
    <property type="project" value="TreeGrafter"/>
</dbReference>
<dbReference type="Pfam" id="PF04438">
    <property type="entry name" value="zf-HIT"/>
    <property type="match status" value="1"/>
</dbReference>
<evidence type="ECO:0000256" key="2">
    <source>
        <dbReference type="ARBA" id="ARBA00022723"/>
    </source>
</evidence>
<evidence type="ECO:0000256" key="1">
    <source>
        <dbReference type="ARBA" id="ARBA00022553"/>
    </source>
</evidence>
<dbReference type="GO" id="GO:0008270">
    <property type="term" value="F:zinc ion binding"/>
    <property type="evidence" value="ECO:0007669"/>
    <property type="project" value="UniProtKB-UniRule"/>
</dbReference>
<dbReference type="PANTHER" id="PTHR13483:SF3">
    <property type="entry name" value="BOX C_D SNORNA PROTEIN 1"/>
    <property type="match status" value="1"/>
</dbReference>
<dbReference type="OrthoDB" id="272357at2759"/>
<keyword evidence="4" id="KW-0862">Zinc</keyword>
<feature type="region of interest" description="Disordered" evidence="8">
    <location>
        <begin position="347"/>
        <end position="393"/>
    </location>
</feature>
<accession>A0A9P5N2R6</accession>
<dbReference type="GO" id="GO:0005634">
    <property type="term" value="C:nucleus"/>
    <property type="evidence" value="ECO:0007669"/>
    <property type="project" value="TreeGrafter"/>
</dbReference>
<evidence type="ECO:0000256" key="7">
    <source>
        <dbReference type="PROSITE-ProRule" id="PRU00453"/>
    </source>
</evidence>
<organism evidence="10 11">
    <name type="scientific">Russula ochroleuca</name>
    <dbReference type="NCBI Taxonomy" id="152965"/>
    <lineage>
        <taxon>Eukaryota</taxon>
        <taxon>Fungi</taxon>
        <taxon>Dikarya</taxon>
        <taxon>Basidiomycota</taxon>
        <taxon>Agaricomycotina</taxon>
        <taxon>Agaricomycetes</taxon>
        <taxon>Russulales</taxon>
        <taxon>Russulaceae</taxon>
        <taxon>Russula</taxon>
    </lineage>
</organism>
<feature type="compositionally biased region" description="Acidic residues" evidence="8">
    <location>
        <begin position="409"/>
        <end position="421"/>
    </location>
</feature>
<dbReference type="Gene3D" id="3.30.60.190">
    <property type="match status" value="1"/>
</dbReference>
<dbReference type="GO" id="GO:0070761">
    <property type="term" value="C:pre-snoRNP complex"/>
    <property type="evidence" value="ECO:0007669"/>
    <property type="project" value="TreeGrafter"/>
</dbReference>
<evidence type="ECO:0000256" key="4">
    <source>
        <dbReference type="ARBA" id="ARBA00022833"/>
    </source>
</evidence>
<keyword evidence="11" id="KW-1185">Reference proteome</keyword>
<dbReference type="InterPro" id="IPR051639">
    <property type="entry name" value="BCD1"/>
</dbReference>
<dbReference type="Pfam" id="PF25790">
    <property type="entry name" value="BCD1"/>
    <property type="match status" value="1"/>
</dbReference>
<evidence type="ECO:0000256" key="8">
    <source>
        <dbReference type="SAM" id="MobiDB-lite"/>
    </source>
</evidence>
<evidence type="ECO:0000256" key="5">
    <source>
        <dbReference type="ARBA" id="ARBA00049598"/>
    </source>
</evidence>
<keyword evidence="2" id="KW-0479">Metal-binding</keyword>
<dbReference type="Proteomes" id="UP000759537">
    <property type="component" value="Unassembled WGS sequence"/>
</dbReference>
<dbReference type="GO" id="GO:0000463">
    <property type="term" value="P:maturation of LSU-rRNA from tricistronic rRNA transcript (SSU-rRNA, 5.8S rRNA, LSU-rRNA)"/>
    <property type="evidence" value="ECO:0007669"/>
    <property type="project" value="TreeGrafter"/>
</dbReference>
<gene>
    <name evidence="10" type="ORF">DFH94DRAFT_814536</name>
</gene>
<evidence type="ECO:0000313" key="11">
    <source>
        <dbReference type="Proteomes" id="UP000759537"/>
    </source>
</evidence>
<proteinExistence type="inferred from homology"/>
<dbReference type="CDD" id="cd23023">
    <property type="entry name" value="zf-HIT_BCD1"/>
    <property type="match status" value="1"/>
</dbReference>
<reference evidence="10" key="2">
    <citation type="journal article" date="2020" name="Nat. Commun.">
        <title>Large-scale genome sequencing of mycorrhizal fungi provides insights into the early evolution of symbiotic traits.</title>
        <authorList>
            <person name="Miyauchi S."/>
            <person name="Kiss E."/>
            <person name="Kuo A."/>
            <person name="Drula E."/>
            <person name="Kohler A."/>
            <person name="Sanchez-Garcia M."/>
            <person name="Morin E."/>
            <person name="Andreopoulos B."/>
            <person name="Barry K.W."/>
            <person name="Bonito G."/>
            <person name="Buee M."/>
            <person name="Carver A."/>
            <person name="Chen C."/>
            <person name="Cichocki N."/>
            <person name="Clum A."/>
            <person name="Culley D."/>
            <person name="Crous P.W."/>
            <person name="Fauchery L."/>
            <person name="Girlanda M."/>
            <person name="Hayes R.D."/>
            <person name="Keri Z."/>
            <person name="LaButti K."/>
            <person name="Lipzen A."/>
            <person name="Lombard V."/>
            <person name="Magnuson J."/>
            <person name="Maillard F."/>
            <person name="Murat C."/>
            <person name="Nolan M."/>
            <person name="Ohm R.A."/>
            <person name="Pangilinan J."/>
            <person name="Pereira M.F."/>
            <person name="Perotto S."/>
            <person name="Peter M."/>
            <person name="Pfister S."/>
            <person name="Riley R."/>
            <person name="Sitrit Y."/>
            <person name="Stielow J.B."/>
            <person name="Szollosi G."/>
            <person name="Zifcakova L."/>
            <person name="Stursova M."/>
            <person name="Spatafora J.W."/>
            <person name="Tedersoo L."/>
            <person name="Vaario L.M."/>
            <person name="Yamada A."/>
            <person name="Yan M."/>
            <person name="Wang P."/>
            <person name="Xu J."/>
            <person name="Bruns T."/>
            <person name="Baldrian P."/>
            <person name="Vilgalys R."/>
            <person name="Dunand C."/>
            <person name="Henrissat B."/>
            <person name="Grigoriev I.V."/>
            <person name="Hibbett D."/>
            <person name="Nagy L.G."/>
            <person name="Martin F.M."/>
        </authorList>
    </citation>
    <scope>NUCLEOTIDE SEQUENCE</scope>
    <source>
        <strain evidence="10">Prilba</strain>
    </source>
</reference>
<dbReference type="InterPro" id="IPR057721">
    <property type="entry name" value="BCD1_alpha/beta"/>
</dbReference>
<keyword evidence="3 7" id="KW-0863">Zinc-finger</keyword>
<keyword evidence="1" id="KW-0597">Phosphoprotein</keyword>
<evidence type="ECO:0000256" key="3">
    <source>
        <dbReference type="ARBA" id="ARBA00022771"/>
    </source>
</evidence>
<dbReference type="PROSITE" id="PS51083">
    <property type="entry name" value="ZF_HIT"/>
    <property type="match status" value="1"/>
</dbReference>
<dbReference type="PANTHER" id="PTHR13483">
    <property type="entry name" value="BOX C_D SNORNA PROTEIN 1-RELATED"/>
    <property type="match status" value="1"/>
</dbReference>
<feature type="non-terminal residue" evidence="10">
    <location>
        <position position="1"/>
    </location>
</feature>
<protein>
    <recommendedName>
        <fullName evidence="9">HIT-type domain-containing protein</fullName>
    </recommendedName>
</protein>
<feature type="domain" description="HIT-type" evidence="9">
    <location>
        <begin position="17"/>
        <end position="51"/>
    </location>
</feature>
<evidence type="ECO:0000256" key="6">
    <source>
        <dbReference type="ARBA" id="ARBA00049654"/>
    </source>
</evidence>
<comment type="caution">
    <text evidence="10">The sequence shown here is derived from an EMBL/GenBank/DDBJ whole genome shotgun (WGS) entry which is preliminary data.</text>
</comment>
<dbReference type="GO" id="GO:0000492">
    <property type="term" value="P:box C/D snoRNP assembly"/>
    <property type="evidence" value="ECO:0007669"/>
    <property type="project" value="TreeGrafter"/>
</dbReference>
<feature type="compositionally biased region" description="Acidic residues" evidence="8">
    <location>
        <begin position="364"/>
        <end position="385"/>
    </location>
</feature>
<reference evidence="10" key="1">
    <citation type="submission" date="2019-10" db="EMBL/GenBank/DDBJ databases">
        <authorList>
            <consortium name="DOE Joint Genome Institute"/>
            <person name="Kuo A."/>
            <person name="Miyauchi S."/>
            <person name="Kiss E."/>
            <person name="Drula E."/>
            <person name="Kohler A."/>
            <person name="Sanchez-Garcia M."/>
            <person name="Andreopoulos B."/>
            <person name="Barry K.W."/>
            <person name="Bonito G."/>
            <person name="Buee M."/>
            <person name="Carver A."/>
            <person name="Chen C."/>
            <person name="Cichocki N."/>
            <person name="Clum A."/>
            <person name="Culley D."/>
            <person name="Crous P.W."/>
            <person name="Fauchery L."/>
            <person name="Girlanda M."/>
            <person name="Hayes R."/>
            <person name="Keri Z."/>
            <person name="LaButti K."/>
            <person name="Lipzen A."/>
            <person name="Lombard V."/>
            <person name="Magnuson J."/>
            <person name="Maillard F."/>
            <person name="Morin E."/>
            <person name="Murat C."/>
            <person name="Nolan M."/>
            <person name="Ohm R."/>
            <person name="Pangilinan J."/>
            <person name="Pereira M."/>
            <person name="Perotto S."/>
            <person name="Peter M."/>
            <person name="Riley R."/>
            <person name="Sitrit Y."/>
            <person name="Stielow B."/>
            <person name="Szollosi G."/>
            <person name="Zifcakova L."/>
            <person name="Stursova M."/>
            <person name="Spatafora J.W."/>
            <person name="Tedersoo L."/>
            <person name="Vaario L.-M."/>
            <person name="Yamada A."/>
            <person name="Yan M."/>
            <person name="Wang P."/>
            <person name="Xu J."/>
            <person name="Bruns T."/>
            <person name="Baldrian P."/>
            <person name="Vilgalys R."/>
            <person name="Henrissat B."/>
            <person name="Grigoriev I.V."/>
            <person name="Hibbett D."/>
            <person name="Nagy L.G."/>
            <person name="Martin F.M."/>
        </authorList>
    </citation>
    <scope>NUCLEOTIDE SEQUENCE</scope>
    <source>
        <strain evidence="10">Prilba</strain>
    </source>
</reference>
<comment type="similarity">
    <text evidence="6">Belongs to the BCD1 family.</text>
</comment>
<evidence type="ECO:0000259" key="9">
    <source>
        <dbReference type="PROSITE" id="PS51083"/>
    </source>
</evidence>
<name>A0A9P5N2R6_9AGAM</name>
<feature type="region of interest" description="Disordered" evidence="8">
    <location>
        <begin position="99"/>
        <end position="119"/>
    </location>
</feature>
<dbReference type="AlphaFoldDB" id="A0A9P5N2R6"/>
<dbReference type="EMBL" id="WHVB01000003">
    <property type="protein sequence ID" value="KAF8484857.1"/>
    <property type="molecule type" value="Genomic_DNA"/>
</dbReference>